<dbReference type="SUPFAM" id="SSF53323">
    <property type="entry name" value="Pyruvate-ferredoxin oxidoreductase, PFOR, domain III"/>
    <property type="match status" value="1"/>
</dbReference>
<evidence type="ECO:0000259" key="2">
    <source>
        <dbReference type="Pfam" id="PF01558"/>
    </source>
</evidence>
<organism evidence="3 4">
    <name type="scientific">Teretinema zuelzerae</name>
    <dbReference type="NCBI Taxonomy" id="156"/>
    <lineage>
        <taxon>Bacteria</taxon>
        <taxon>Pseudomonadati</taxon>
        <taxon>Spirochaetota</taxon>
        <taxon>Spirochaetia</taxon>
        <taxon>Spirochaetales</taxon>
        <taxon>Treponemataceae</taxon>
        <taxon>Teretinema</taxon>
    </lineage>
</organism>
<gene>
    <name evidence="3" type="ORF">K7J14_10410</name>
</gene>
<name>A0AAE3EIL7_9SPIR</name>
<dbReference type="PANTHER" id="PTHR42730:SF1">
    <property type="entry name" value="2-OXOGLUTARATE SYNTHASE SUBUNIT KORC"/>
    <property type="match status" value="1"/>
</dbReference>
<dbReference type="AlphaFoldDB" id="A0AAE3EIL7"/>
<dbReference type="Pfam" id="PF01558">
    <property type="entry name" value="POR"/>
    <property type="match status" value="1"/>
</dbReference>
<reference evidence="3" key="1">
    <citation type="submission" date="2021-08" db="EMBL/GenBank/DDBJ databases">
        <title>Comparative analyses of Brucepasteria parasyntrophica and Teretinema zuelzerae.</title>
        <authorList>
            <person name="Song Y."/>
            <person name="Brune A."/>
        </authorList>
    </citation>
    <scope>NUCLEOTIDE SEQUENCE</scope>
    <source>
        <strain evidence="3">DSM 1903</strain>
    </source>
</reference>
<dbReference type="InterPro" id="IPR052554">
    <property type="entry name" value="2-oxoglutarate_synth_KorC"/>
</dbReference>
<dbReference type="Gene3D" id="3.40.920.10">
    <property type="entry name" value="Pyruvate-ferredoxin oxidoreductase, PFOR, domain III"/>
    <property type="match status" value="1"/>
</dbReference>
<evidence type="ECO:0000313" key="3">
    <source>
        <dbReference type="EMBL" id="MCD1655111.1"/>
    </source>
</evidence>
<protein>
    <submittedName>
        <fullName evidence="3">2-oxoacid:acceptor oxidoreductase family protein</fullName>
    </submittedName>
</protein>
<dbReference type="InterPro" id="IPR011894">
    <property type="entry name" value="PorC_KorC"/>
</dbReference>
<sequence length="194" mass="20019">MSEKTVFAGFGGQGIISLGQIWGYFGMKEGKEVSFFPFYGAEKRGGIARANCIVSDEGIASPIISKADSVVVMNQDSLSGCVSVLAEGGLLLVNSSLVDLDALDPASVGLAPEKGGSWKDRFRVVQVAAGEIAAKLGSVKTANMVMLGALARLTGALSLDSVDSILTGFFPKSKQALVPLNASAIRAGMNIASM</sequence>
<dbReference type="EMBL" id="JAINWA010000003">
    <property type="protein sequence ID" value="MCD1655111.1"/>
    <property type="molecule type" value="Genomic_DNA"/>
</dbReference>
<dbReference type="InterPro" id="IPR002869">
    <property type="entry name" value="Pyrv_flavodox_OxRed_cen"/>
</dbReference>
<evidence type="ECO:0000256" key="1">
    <source>
        <dbReference type="ARBA" id="ARBA00023002"/>
    </source>
</evidence>
<accession>A0AAE3EIL7</accession>
<dbReference type="InterPro" id="IPR019752">
    <property type="entry name" value="Pyrv/ketoisovalerate_OxRed_cat"/>
</dbReference>
<proteinExistence type="predicted"/>
<dbReference type="RefSeq" id="WP_230755921.1">
    <property type="nucleotide sequence ID" value="NZ_JAINWA010000003.1"/>
</dbReference>
<dbReference type="NCBIfam" id="TIGR02175">
    <property type="entry name" value="PorC_KorC"/>
    <property type="match status" value="1"/>
</dbReference>
<dbReference type="GO" id="GO:0016625">
    <property type="term" value="F:oxidoreductase activity, acting on the aldehyde or oxo group of donors, iron-sulfur protein as acceptor"/>
    <property type="evidence" value="ECO:0007669"/>
    <property type="project" value="InterPro"/>
</dbReference>
<feature type="domain" description="Pyruvate/ketoisovalerate oxidoreductase catalytic" evidence="2">
    <location>
        <begin position="11"/>
        <end position="189"/>
    </location>
</feature>
<keyword evidence="4" id="KW-1185">Reference proteome</keyword>
<keyword evidence="1" id="KW-0560">Oxidoreductase</keyword>
<comment type="caution">
    <text evidence="3">The sequence shown here is derived from an EMBL/GenBank/DDBJ whole genome shotgun (WGS) entry which is preliminary data.</text>
</comment>
<evidence type="ECO:0000313" key="4">
    <source>
        <dbReference type="Proteomes" id="UP001198163"/>
    </source>
</evidence>
<dbReference type="PANTHER" id="PTHR42730">
    <property type="entry name" value="2-OXOGLUTARATE SYNTHASE SUBUNIT KORC"/>
    <property type="match status" value="1"/>
</dbReference>
<dbReference type="Proteomes" id="UP001198163">
    <property type="component" value="Unassembled WGS sequence"/>
</dbReference>